<dbReference type="AlphaFoldDB" id="A0A0K2UK89"/>
<evidence type="ECO:0000313" key="1">
    <source>
        <dbReference type="EMBL" id="CDW38106.1"/>
    </source>
</evidence>
<protein>
    <submittedName>
        <fullName evidence="1">Uncharacterized protein</fullName>
    </submittedName>
</protein>
<sequence>MIFCITHQGLDVVDVLFLPGPK</sequence>
<accession>A0A0K2UK89</accession>
<proteinExistence type="predicted"/>
<name>A0A0K2UK89_LEPSM</name>
<dbReference type="EMBL" id="HACA01020745">
    <property type="protein sequence ID" value="CDW38106.1"/>
    <property type="molecule type" value="Transcribed_RNA"/>
</dbReference>
<organism evidence="1">
    <name type="scientific">Lepeophtheirus salmonis</name>
    <name type="common">Salmon louse</name>
    <name type="synonym">Caligus salmonis</name>
    <dbReference type="NCBI Taxonomy" id="72036"/>
    <lineage>
        <taxon>Eukaryota</taxon>
        <taxon>Metazoa</taxon>
        <taxon>Ecdysozoa</taxon>
        <taxon>Arthropoda</taxon>
        <taxon>Crustacea</taxon>
        <taxon>Multicrustacea</taxon>
        <taxon>Hexanauplia</taxon>
        <taxon>Copepoda</taxon>
        <taxon>Siphonostomatoida</taxon>
        <taxon>Caligidae</taxon>
        <taxon>Lepeophtheirus</taxon>
    </lineage>
</organism>
<reference evidence="1" key="1">
    <citation type="submission" date="2014-05" db="EMBL/GenBank/DDBJ databases">
        <authorList>
            <person name="Chronopoulou M."/>
        </authorList>
    </citation>
    <scope>NUCLEOTIDE SEQUENCE</scope>
    <source>
        <tissue evidence="1">Whole organism</tissue>
    </source>
</reference>